<feature type="compositionally biased region" description="Gly residues" evidence="1">
    <location>
        <begin position="86"/>
        <end position="102"/>
    </location>
</feature>
<sequence length="415" mass="43869">MARRIEVTGAGGVRLAAWEFGDPPKQIPDQPGARDGAGRGLGPAGNGRGTPPGAGAPGEGRSGDGSTRGALSGGSREADGFEADGFAGGGPEAGPHRGGAPRGGAREGRGPEGAGFEGRGREGGANPGGAHQDGGLERDAHPRGAPQTGDRTPGSPATDSAPGVLLLHGLMGRASHWASTARWLSERHRAVALDQRGHGQSEKPPQAAYTREAYVEDAEAALEQLGLGPAVLIGHAMGALTGWQLAAKRPDLVRGLIVCDMRASALGAASQREWADWFRSWPVPFATLADVRKWFGEDDPWVERPNPARGAFYAEVMHESADGWRPVFEPEQMLKSRETWVYDAHWEELAQVQCPSLVVRGLDGELGRAEAQEMVRVLPRGQYAEVSDAGHLVHYDQPEAWRAAIEPFLEGAFAE</sequence>
<evidence type="ECO:0000313" key="3">
    <source>
        <dbReference type="EMBL" id="KND36650.1"/>
    </source>
</evidence>
<dbReference type="InterPro" id="IPR029058">
    <property type="entry name" value="AB_hydrolase_fold"/>
</dbReference>
<comment type="caution">
    <text evidence="3">The sequence shown here is derived from an EMBL/GenBank/DDBJ whole genome shotgun (WGS) entry which is preliminary data.</text>
</comment>
<dbReference type="RefSeq" id="WP_050370597.1">
    <property type="nucleotide sequence ID" value="NZ_KQ257813.1"/>
</dbReference>
<evidence type="ECO:0000259" key="2">
    <source>
        <dbReference type="Pfam" id="PF00561"/>
    </source>
</evidence>
<feature type="domain" description="AB hydrolase-1" evidence="2">
    <location>
        <begin position="164"/>
        <end position="397"/>
    </location>
</feature>
<accession>A0A0L0KG92</accession>
<dbReference type="PANTHER" id="PTHR43194:SF2">
    <property type="entry name" value="PEROXISOMAL MEMBRANE PROTEIN LPX1"/>
    <property type="match status" value="1"/>
</dbReference>
<feature type="compositionally biased region" description="Gly residues" evidence="1">
    <location>
        <begin position="38"/>
        <end position="60"/>
    </location>
</feature>
<gene>
    <name evidence="3" type="ORF">IQ63_11940</name>
</gene>
<organism evidence="3 4">
    <name type="scientific">Streptomyces acidiscabies</name>
    <dbReference type="NCBI Taxonomy" id="42234"/>
    <lineage>
        <taxon>Bacteria</taxon>
        <taxon>Bacillati</taxon>
        <taxon>Actinomycetota</taxon>
        <taxon>Actinomycetes</taxon>
        <taxon>Kitasatosporales</taxon>
        <taxon>Streptomycetaceae</taxon>
        <taxon>Streptomyces</taxon>
    </lineage>
</organism>
<reference evidence="4" key="1">
    <citation type="submission" date="2014-07" db="EMBL/GenBank/DDBJ databases">
        <title>Genome sequencing of plant-pathogenic Streptomyces species.</title>
        <authorList>
            <person name="Harrison J."/>
            <person name="Sapp M."/>
            <person name="Thwaites R."/>
            <person name="Studholme D.J."/>
        </authorList>
    </citation>
    <scope>NUCLEOTIDE SEQUENCE [LARGE SCALE GENOMIC DNA]</scope>
    <source>
        <strain evidence="4">NCPPB 4445</strain>
    </source>
</reference>
<protein>
    <submittedName>
        <fullName evidence="3">Hydrolase</fullName>
    </submittedName>
</protein>
<evidence type="ECO:0000313" key="4">
    <source>
        <dbReference type="Proteomes" id="UP000037151"/>
    </source>
</evidence>
<dbReference type="GO" id="GO:0016787">
    <property type="term" value="F:hydrolase activity"/>
    <property type="evidence" value="ECO:0007669"/>
    <property type="project" value="UniProtKB-KW"/>
</dbReference>
<evidence type="ECO:0000256" key="1">
    <source>
        <dbReference type="SAM" id="MobiDB-lite"/>
    </source>
</evidence>
<dbReference type="InterPro" id="IPR050228">
    <property type="entry name" value="Carboxylesterase_BioH"/>
</dbReference>
<feature type="region of interest" description="Disordered" evidence="1">
    <location>
        <begin position="1"/>
        <end position="163"/>
    </location>
</feature>
<dbReference type="Gene3D" id="3.40.50.1820">
    <property type="entry name" value="alpha/beta hydrolase"/>
    <property type="match status" value="1"/>
</dbReference>
<dbReference type="PANTHER" id="PTHR43194">
    <property type="entry name" value="HYDROLASE ALPHA/BETA FOLD FAMILY"/>
    <property type="match status" value="1"/>
</dbReference>
<dbReference type="Proteomes" id="UP000037151">
    <property type="component" value="Unassembled WGS sequence"/>
</dbReference>
<dbReference type="InterPro" id="IPR000073">
    <property type="entry name" value="AB_hydrolase_1"/>
</dbReference>
<dbReference type="AlphaFoldDB" id="A0A0L0KG92"/>
<keyword evidence="3" id="KW-0378">Hydrolase</keyword>
<name>A0A0L0KG92_9ACTN</name>
<dbReference type="OrthoDB" id="63519at2"/>
<proteinExistence type="predicted"/>
<feature type="compositionally biased region" description="Gly residues" evidence="1">
    <location>
        <begin position="111"/>
        <end position="127"/>
    </location>
</feature>
<dbReference type="SUPFAM" id="SSF53474">
    <property type="entry name" value="alpha/beta-Hydrolases"/>
    <property type="match status" value="1"/>
</dbReference>
<dbReference type="Pfam" id="PF00561">
    <property type="entry name" value="Abhydrolase_1"/>
    <property type="match status" value="1"/>
</dbReference>
<dbReference type="EMBL" id="JPPY01000077">
    <property type="protein sequence ID" value="KND36650.1"/>
    <property type="molecule type" value="Genomic_DNA"/>
</dbReference>
<dbReference type="PATRIC" id="fig|42234.21.peg.2464"/>